<evidence type="ECO:0000259" key="1">
    <source>
        <dbReference type="Pfam" id="PF01965"/>
    </source>
</evidence>
<dbReference type="Pfam" id="PF01965">
    <property type="entry name" value="DJ-1_PfpI"/>
    <property type="match status" value="1"/>
</dbReference>
<dbReference type="EMBL" id="SLYC01000010">
    <property type="protein sequence ID" value="TCQ03242.1"/>
    <property type="molecule type" value="Genomic_DNA"/>
</dbReference>
<gene>
    <name evidence="2" type="ORF">EDD79_101030</name>
</gene>
<dbReference type="Gene3D" id="3.40.50.880">
    <property type="match status" value="1"/>
</dbReference>
<protein>
    <submittedName>
        <fullName evidence="2">4-methyl-5(B-hydroxyethyl)-thiazole monophosphate biosynthesis</fullName>
    </submittedName>
</protein>
<evidence type="ECO:0000313" key="3">
    <source>
        <dbReference type="Proteomes" id="UP000295504"/>
    </source>
</evidence>
<dbReference type="OrthoDB" id="9800516at2"/>
<sequence>MKSILLLMADGFEEIEGITCIDVLRRGGINVVTASLDNLDVCGSHNIIVKADKPINDIDISQFDGVVLPGGMPGSANLRDNEKVIKIVKEMNEMGGLIAAICAAPIVLERAGVIEGKNATSYPGFNNEMGSCTYLEDRVVLDNNILTARGPGVAMEFSFAIVEYLINISKVDELKIGMIV</sequence>
<dbReference type="InterPro" id="IPR002818">
    <property type="entry name" value="DJ-1/PfpI"/>
</dbReference>
<organism evidence="2 3">
    <name type="scientific">Serpentinicella alkaliphila</name>
    <dbReference type="NCBI Taxonomy" id="1734049"/>
    <lineage>
        <taxon>Bacteria</taxon>
        <taxon>Bacillati</taxon>
        <taxon>Bacillota</taxon>
        <taxon>Clostridia</taxon>
        <taxon>Peptostreptococcales</taxon>
        <taxon>Natronincolaceae</taxon>
        <taxon>Serpentinicella</taxon>
    </lineage>
</organism>
<dbReference type="InterPro" id="IPR029062">
    <property type="entry name" value="Class_I_gatase-like"/>
</dbReference>
<dbReference type="InterPro" id="IPR050325">
    <property type="entry name" value="Prot/Nucl_acid_deglycase"/>
</dbReference>
<keyword evidence="3" id="KW-1185">Reference proteome</keyword>
<dbReference type="CDD" id="cd03135">
    <property type="entry name" value="GATase1_DJ-1"/>
    <property type="match status" value="1"/>
</dbReference>
<reference evidence="2 3" key="1">
    <citation type="submission" date="2019-03" db="EMBL/GenBank/DDBJ databases">
        <title>Genomic Encyclopedia of Type Strains, Phase IV (KMG-IV): sequencing the most valuable type-strain genomes for metagenomic binning, comparative biology and taxonomic classification.</title>
        <authorList>
            <person name="Goeker M."/>
        </authorList>
    </citation>
    <scope>NUCLEOTIDE SEQUENCE [LARGE SCALE GENOMIC DNA]</scope>
    <source>
        <strain evidence="2 3">DSM 100013</strain>
    </source>
</reference>
<dbReference type="GO" id="GO:0005737">
    <property type="term" value="C:cytoplasm"/>
    <property type="evidence" value="ECO:0007669"/>
    <property type="project" value="TreeGrafter"/>
</dbReference>
<comment type="caution">
    <text evidence="2">The sequence shown here is derived from an EMBL/GenBank/DDBJ whole genome shotgun (WGS) entry which is preliminary data.</text>
</comment>
<name>A0A4R2TLC0_9FIRM</name>
<dbReference type="PANTHER" id="PTHR48094">
    <property type="entry name" value="PROTEIN/NUCLEIC ACID DEGLYCASE DJ-1-RELATED"/>
    <property type="match status" value="1"/>
</dbReference>
<feature type="domain" description="DJ-1/PfpI" evidence="1">
    <location>
        <begin position="2"/>
        <end position="163"/>
    </location>
</feature>
<dbReference type="PANTHER" id="PTHR48094:SF12">
    <property type="entry name" value="PARKINSON DISEASE PROTEIN 7 HOMOLOG"/>
    <property type="match status" value="1"/>
</dbReference>
<accession>A0A4R2TLC0</accession>
<dbReference type="NCBIfam" id="TIGR01383">
    <property type="entry name" value="not_thiJ"/>
    <property type="match status" value="1"/>
</dbReference>
<dbReference type="AlphaFoldDB" id="A0A4R2TLC0"/>
<evidence type="ECO:0000313" key="2">
    <source>
        <dbReference type="EMBL" id="TCQ03242.1"/>
    </source>
</evidence>
<dbReference type="Proteomes" id="UP000295504">
    <property type="component" value="Unassembled WGS sequence"/>
</dbReference>
<proteinExistence type="predicted"/>
<dbReference type="SUPFAM" id="SSF52317">
    <property type="entry name" value="Class I glutamine amidotransferase-like"/>
    <property type="match status" value="1"/>
</dbReference>
<dbReference type="InterPro" id="IPR006287">
    <property type="entry name" value="DJ-1"/>
</dbReference>
<dbReference type="RefSeq" id="WP_132848066.1">
    <property type="nucleotide sequence ID" value="NZ_CP058648.1"/>
</dbReference>